<sequence length="296" mass="32157">MVGQTLTEIRARIERLATDDGPYEVVCGRTAERIVPVDGHRFPDREAAATAAEIAEQYRATLRRYDPRVPCYDPIVCEAPALERSPAPSTSKDWAFPATARSDAASGRIEFCHRVAGALFEALSSRGHDDVERTVMDAYFDAAETTPSRDRLCSRLLEQTAAELDARLPAAEQAAVLADATTHLPDEPTSDPSLAAAFDRLAANDLVGEYALSPWRVDFDADEHRCRVSVTDYALAPVETHLPTLPITVTVLRHHGGRSLTVPEVARVGDDTFELTLTADAEPAGLTTAPITNHAE</sequence>
<keyword evidence="3" id="KW-0614">Plasmid</keyword>
<feature type="domain" description="DUF7551" evidence="1">
    <location>
        <begin position="109"/>
        <end position="291"/>
    </location>
</feature>
<dbReference type="KEGG" id="hanx:ABSL23_00540"/>
<accession>A0AAU8C8L1</accession>
<dbReference type="Pfam" id="PF24420">
    <property type="entry name" value="DUF7551"/>
    <property type="match status" value="1"/>
</dbReference>
<dbReference type="GeneID" id="91107592"/>
<feature type="domain" description="DUF7552" evidence="2">
    <location>
        <begin position="5"/>
        <end position="79"/>
    </location>
</feature>
<dbReference type="InterPro" id="IPR055974">
    <property type="entry name" value="DUF7552"/>
</dbReference>
<reference evidence="3" key="1">
    <citation type="submission" date="2024-06" db="EMBL/GenBank/DDBJ databases">
        <title>Genome Sequence of an extremely halophilic archaeon isolated from Permian era halite, Salado Formation, Carlsbad, New Mexico: Halobacterium sp. strain NMX12-1.</title>
        <authorList>
            <person name="Sotoa L."/>
            <person name="DasSarma P."/>
            <person name="Anton B.P."/>
            <person name="Vincze T."/>
            <person name="Verma I."/>
            <person name="Eralp B."/>
            <person name="Powers D.W."/>
            <person name="Dozier B.L."/>
            <person name="Roberts R.J."/>
            <person name="DasSarma S."/>
        </authorList>
    </citation>
    <scope>NUCLEOTIDE SEQUENCE</scope>
    <source>
        <strain evidence="3">NMX12-1</strain>
        <plasmid evidence="3">pNMX12-1_234</plasmid>
    </source>
</reference>
<gene>
    <name evidence="3" type="ORF">ABSL23_00540</name>
</gene>
<organism evidence="3">
    <name type="scientific">Halobacterium sp. NMX12-1</name>
    <dbReference type="NCBI Taxonomy" id="3166650"/>
    <lineage>
        <taxon>Archaea</taxon>
        <taxon>Methanobacteriati</taxon>
        <taxon>Methanobacteriota</taxon>
        <taxon>Stenosarchaea group</taxon>
        <taxon>Halobacteria</taxon>
        <taxon>Halobacteriales</taxon>
        <taxon>Halobacteriaceae</taxon>
        <taxon>Halobacterium</taxon>
    </lineage>
</organism>
<proteinExistence type="predicted"/>
<dbReference type="RefSeq" id="WP_353633246.1">
    <property type="nucleotide sequence ID" value="NZ_CP159203.1"/>
</dbReference>
<dbReference type="AlphaFoldDB" id="A0AAU8C8L1"/>
<evidence type="ECO:0000313" key="3">
    <source>
        <dbReference type="EMBL" id="XCF15131.1"/>
    </source>
</evidence>
<protein>
    <submittedName>
        <fullName evidence="3">Uncharacterized protein</fullName>
    </submittedName>
</protein>
<dbReference type="Pfam" id="PF24422">
    <property type="entry name" value="DUF7552"/>
    <property type="match status" value="1"/>
</dbReference>
<dbReference type="InterPro" id="IPR055973">
    <property type="entry name" value="DUF7551"/>
</dbReference>
<name>A0AAU8C8L1_9EURY</name>
<evidence type="ECO:0000259" key="1">
    <source>
        <dbReference type="Pfam" id="PF24420"/>
    </source>
</evidence>
<geneLocation type="plasmid" evidence="3">
    <name>pNMX12-1_234</name>
</geneLocation>
<dbReference type="EMBL" id="CP159203">
    <property type="protein sequence ID" value="XCF15131.1"/>
    <property type="molecule type" value="Genomic_DNA"/>
</dbReference>
<evidence type="ECO:0000259" key="2">
    <source>
        <dbReference type="Pfam" id="PF24422"/>
    </source>
</evidence>